<evidence type="ECO:0000259" key="4">
    <source>
        <dbReference type="PROSITE" id="PS50893"/>
    </source>
</evidence>
<comment type="caution">
    <text evidence="5">The sequence shown here is derived from an EMBL/GenBank/DDBJ whole genome shotgun (WGS) entry which is preliminary data.</text>
</comment>
<sequence length="242" mass="26631">MSKSSTLIELNSVYKTYFLGTQKVKALKNINFSIMHGDFIAIAGPSGSGKSSLLNLISMIDEPTNGEILYGDVKIKDLTDNQITSFRNKKIGIVFQNYNLIPVLNAVENVAFPLQINKVSKKESIERASNLLEEVGLGEHLNHRPNNLSGGQKQRVAIARALITNPEIVIADEPTAALDSKTGMDIINLMKHLNETKKTTFIFSSHDPKVIDNVDSVITLRDGEIIQAENAVLKSKEEVINS</sequence>
<dbReference type="CDD" id="cd03255">
    <property type="entry name" value="ABC_MJ0796_LolCDE_FtsE"/>
    <property type="match status" value="1"/>
</dbReference>
<keyword evidence="2" id="KW-0547">Nucleotide-binding</keyword>
<dbReference type="InterPro" id="IPR017911">
    <property type="entry name" value="MacB-like_ATP-bd"/>
</dbReference>
<dbReference type="Proteomes" id="UP001176806">
    <property type="component" value="Unassembled WGS sequence"/>
</dbReference>
<dbReference type="GO" id="GO:0005524">
    <property type="term" value="F:ATP binding"/>
    <property type="evidence" value="ECO:0007669"/>
    <property type="project" value="UniProtKB-KW"/>
</dbReference>
<gene>
    <name evidence="5" type="ORF">Q4Q40_09485</name>
</gene>
<dbReference type="InterPro" id="IPR017871">
    <property type="entry name" value="ABC_transporter-like_CS"/>
</dbReference>
<dbReference type="RefSeq" id="WP_303301556.1">
    <property type="nucleotide sequence ID" value="NZ_BAABDA010000050.1"/>
</dbReference>
<dbReference type="PANTHER" id="PTHR24220:SF86">
    <property type="entry name" value="ABC TRANSPORTER ABCH.1"/>
    <property type="match status" value="1"/>
</dbReference>
<evidence type="ECO:0000313" key="6">
    <source>
        <dbReference type="Proteomes" id="UP001176806"/>
    </source>
</evidence>
<dbReference type="Pfam" id="PF00005">
    <property type="entry name" value="ABC_tran"/>
    <property type="match status" value="1"/>
</dbReference>
<dbReference type="InterPro" id="IPR015854">
    <property type="entry name" value="ABC_transpr_LolD-like"/>
</dbReference>
<keyword evidence="1" id="KW-0813">Transport</keyword>
<dbReference type="Gene3D" id="3.40.50.300">
    <property type="entry name" value="P-loop containing nucleotide triphosphate hydrolases"/>
    <property type="match status" value="1"/>
</dbReference>
<dbReference type="PROSITE" id="PS00211">
    <property type="entry name" value="ABC_TRANSPORTER_1"/>
    <property type="match status" value="1"/>
</dbReference>
<dbReference type="EMBL" id="JAUOEL010000003">
    <property type="protein sequence ID" value="MDO5974415.1"/>
    <property type="molecule type" value="Genomic_DNA"/>
</dbReference>
<reference evidence="5" key="1">
    <citation type="submission" date="2023-07" db="EMBL/GenBank/DDBJ databases">
        <title>Two novel species in the genus Flavivirga.</title>
        <authorList>
            <person name="Kwon K."/>
        </authorList>
    </citation>
    <scope>NUCLEOTIDE SEQUENCE</scope>
    <source>
        <strain evidence="5">KACC 14158</strain>
    </source>
</reference>
<organism evidence="5 6">
    <name type="scientific">Flavivirga jejuensis</name>
    <dbReference type="NCBI Taxonomy" id="870487"/>
    <lineage>
        <taxon>Bacteria</taxon>
        <taxon>Pseudomonadati</taxon>
        <taxon>Bacteroidota</taxon>
        <taxon>Flavobacteriia</taxon>
        <taxon>Flavobacteriales</taxon>
        <taxon>Flavobacteriaceae</taxon>
        <taxon>Flavivirga</taxon>
    </lineage>
</organism>
<dbReference type="PROSITE" id="PS50893">
    <property type="entry name" value="ABC_TRANSPORTER_2"/>
    <property type="match status" value="1"/>
</dbReference>
<dbReference type="InterPro" id="IPR027417">
    <property type="entry name" value="P-loop_NTPase"/>
</dbReference>
<evidence type="ECO:0000256" key="1">
    <source>
        <dbReference type="ARBA" id="ARBA00022448"/>
    </source>
</evidence>
<protein>
    <submittedName>
        <fullName evidence="5">ABC transporter ATP-binding protein</fullName>
    </submittedName>
</protein>
<evidence type="ECO:0000256" key="3">
    <source>
        <dbReference type="ARBA" id="ARBA00022840"/>
    </source>
</evidence>
<name>A0ABT8WMM8_9FLAO</name>
<evidence type="ECO:0000256" key="2">
    <source>
        <dbReference type="ARBA" id="ARBA00022741"/>
    </source>
</evidence>
<accession>A0ABT8WMM8</accession>
<dbReference type="SUPFAM" id="SSF52540">
    <property type="entry name" value="P-loop containing nucleoside triphosphate hydrolases"/>
    <property type="match status" value="1"/>
</dbReference>
<proteinExistence type="predicted"/>
<dbReference type="InterPro" id="IPR003593">
    <property type="entry name" value="AAA+_ATPase"/>
</dbReference>
<keyword evidence="6" id="KW-1185">Reference proteome</keyword>
<dbReference type="InterPro" id="IPR003439">
    <property type="entry name" value="ABC_transporter-like_ATP-bd"/>
</dbReference>
<dbReference type="SMART" id="SM00382">
    <property type="entry name" value="AAA"/>
    <property type="match status" value="1"/>
</dbReference>
<keyword evidence="3 5" id="KW-0067">ATP-binding</keyword>
<feature type="domain" description="ABC transporter" evidence="4">
    <location>
        <begin position="8"/>
        <end position="242"/>
    </location>
</feature>
<dbReference type="PANTHER" id="PTHR24220">
    <property type="entry name" value="IMPORT ATP-BINDING PROTEIN"/>
    <property type="match status" value="1"/>
</dbReference>
<evidence type="ECO:0000313" key="5">
    <source>
        <dbReference type="EMBL" id="MDO5974415.1"/>
    </source>
</evidence>